<reference evidence="2" key="1">
    <citation type="journal article" date="2019" name="Int. J. Syst. Evol. Microbiol.">
        <title>The Global Catalogue of Microorganisms (GCM) 10K type strain sequencing project: providing services to taxonomists for standard genome sequencing and annotation.</title>
        <authorList>
            <consortium name="The Broad Institute Genomics Platform"/>
            <consortium name="The Broad Institute Genome Sequencing Center for Infectious Disease"/>
            <person name="Wu L."/>
            <person name="Ma J."/>
        </authorList>
    </citation>
    <scope>NUCLEOTIDE SEQUENCE [LARGE SCALE GENOMIC DNA]</scope>
    <source>
        <strain evidence="2">JCM 16703</strain>
    </source>
</reference>
<dbReference type="EMBL" id="BAAAZH010000036">
    <property type="protein sequence ID" value="GAA4129510.1"/>
    <property type="molecule type" value="Genomic_DNA"/>
</dbReference>
<dbReference type="InterPro" id="IPR005152">
    <property type="entry name" value="Lipase_secreted"/>
</dbReference>
<organism evidence="1 2">
    <name type="scientific">Nocardioides fonticola</name>
    <dbReference type="NCBI Taxonomy" id="450363"/>
    <lineage>
        <taxon>Bacteria</taxon>
        <taxon>Bacillati</taxon>
        <taxon>Actinomycetota</taxon>
        <taxon>Actinomycetes</taxon>
        <taxon>Propionibacteriales</taxon>
        <taxon>Nocardioidaceae</taxon>
        <taxon>Nocardioides</taxon>
    </lineage>
</organism>
<gene>
    <name evidence="1" type="ORF">GCM10022215_42100</name>
</gene>
<dbReference type="SUPFAM" id="SSF53474">
    <property type="entry name" value="alpha/beta-Hydrolases"/>
    <property type="match status" value="1"/>
</dbReference>
<evidence type="ECO:0008006" key="3">
    <source>
        <dbReference type="Google" id="ProtNLM"/>
    </source>
</evidence>
<evidence type="ECO:0000313" key="1">
    <source>
        <dbReference type="EMBL" id="GAA4129510.1"/>
    </source>
</evidence>
<sequence length="412" mass="42519">MAGRLRRGIRMLGSVGFRCSIAVLLILLSITGTVPEPLASPAHHRKAGPGTTVRVSAARSDAVVPAAGRAEVITYRMRSVSGRVVAATGLMLLPRTAAPVGGWPFVVYNHVTTGAADSCAPSRVRPTSEAHELMTRGDAIATRLLDAGVAVLRPDFEGIGAPGPHPYLIGRSLARSVVDLVSAARRAEPRLGRDWVVAGHSEGGVGALWTASAGQALPTGTHLRGAVAFTPVTRTADELELLRHVPTAAGGIGGLSAIAALIIGGAATVDPALARSLRRGALSPEAVRLLPHLETRCLPGLGASDSWGGLAPADIPGPDGDRFVSRLEAVMRANDPAAVTLRAGLPIRIDAGILDAVAPLPFTEALVAGYRAQGADVTYERWLGGHPEVVKDGYAAGPAVAWMLDRLGVEVS</sequence>
<dbReference type="PANTHER" id="PTHR34853">
    <property type="match status" value="1"/>
</dbReference>
<dbReference type="Gene3D" id="3.40.50.1820">
    <property type="entry name" value="alpha/beta hydrolase"/>
    <property type="match status" value="1"/>
</dbReference>
<proteinExistence type="predicted"/>
<dbReference type="Proteomes" id="UP001501495">
    <property type="component" value="Unassembled WGS sequence"/>
</dbReference>
<keyword evidence="2" id="KW-1185">Reference proteome</keyword>
<dbReference type="Pfam" id="PF03583">
    <property type="entry name" value="LIP"/>
    <property type="match status" value="1"/>
</dbReference>
<accession>A0ABP7Y1T2</accession>
<name>A0ABP7Y1T2_9ACTN</name>
<dbReference type="PIRSF" id="PIRSF029171">
    <property type="entry name" value="Esterase_LipA"/>
    <property type="match status" value="1"/>
</dbReference>
<protein>
    <recommendedName>
        <fullName evidence="3">Lipase</fullName>
    </recommendedName>
</protein>
<dbReference type="PANTHER" id="PTHR34853:SF1">
    <property type="entry name" value="LIPASE 5"/>
    <property type="match status" value="1"/>
</dbReference>
<dbReference type="InterPro" id="IPR029058">
    <property type="entry name" value="AB_hydrolase_fold"/>
</dbReference>
<comment type="caution">
    <text evidence="1">The sequence shown here is derived from an EMBL/GenBank/DDBJ whole genome shotgun (WGS) entry which is preliminary data.</text>
</comment>
<evidence type="ECO:0000313" key="2">
    <source>
        <dbReference type="Proteomes" id="UP001501495"/>
    </source>
</evidence>